<dbReference type="Proteomes" id="UP000293289">
    <property type="component" value="Unassembled WGS sequence"/>
</dbReference>
<comment type="caution">
    <text evidence="2">The sequence shown here is derived from an EMBL/GenBank/DDBJ whole genome shotgun (WGS) entry which is preliminary data.</text>
</comment>
<dbReference type="AlphaFoldDB" id="A0A4Q7MEN1"/>
<name>A0A4Q7MEN1_9MICO</name>
<feature type="region of interest" description="Disordered" evidence="1">
    <location>
        <begin position="51"/>
        <end position="83"/>
    </location>
</feature>
<accession>A0A4Q7MEN1</accession>
<keyword evidence="3" id="KW-1185">Reference proteome</keyword>
<feature type="compositionally biased region" description="Low complexity" evidence="1">
    <location>
        <begin position="64"/>
        <end position="78"/>
    </location>
</feature>
<gene>
    <name evidence="2" type="ORF">EV187_1567</name>
</gene>
<dbReference type="EMBL" id="SGWY01000002">
    <property type="protein sequence ID" value="RZS65863.1"/>
    <property type="molecule type" value="Genomic_DNA"/>
</dbReference>
<organism evidence="2 3">
    <name type="scientific">Agromyces ramosus</name>
    <dbReference type="NCBI Taxonomy" id="33879"/>
    <lineage>
        <taxon>Bacteria</taxon>
        <taxon>Bacillati</taxon>
        <taxon>Actinomycetota</taxon>
        <taxon>Actinomycetes</taxon>
        <taxon>Micrococcales</taxon>
        <taxon>Microbacteriaceae</taxon>
        <taxon>Agromyces</taxon>
    </lineage>
</organism>
<evidence type="ECO:0000256" key="1">
    <source>
        <dbReference type="SAM" id="MobiDB-lite"/>
    </source>
</evidence>
<evidence type="ECO:0000313" key="3">
    <source>
        <dbReference type="Proteomes" id="UP000293289"/>
    </source>
</evidence>
<evidence type="ECO:0000313" key="2">
    <source>
        <dbReference type="EMBL" id="RZS65863.1"/>
    </source>
</evidence>
<sequence length="252" mass="26510">MPRVGSKPGARDRVLAGLLMDSRARVSALGGTIIVASMVLMSTGCAAFPGGGAQENRVPRQTRPTAATPSSSAPSGAPESLGFADGAQLDPLAKVGWQFAFLAADDAAWTSNPDTPPGEPSFVNADDTCTAYYWQENFSTATVDDRSASDEYLAEVSGATADEIATYAEDGYFALTHFSTPEAADGEVASRNILAETDEETWLVAARVFTNLDYTTSEMANAYSLQLACDAGVDPMTQLDSLDEIAKIVVDQ</sequence>
<protein>
    <submittedName>
        <fullName evidence="2">Uncharacterized protein</fullName>
    </submittedName>
</protein>
<proteinExistence type="predicted"/>
<reference evidence="2 3" key="1">
    <citation type="submission" date="2019-02" db="EMBL/GenBank/DDBJ databases">
        <title>Genomic Encyclopedia of Type Strains, Phase IV (KMG-IV): sequencing the most valuable type-strain genomes for metagenomic binning, comparative biology and taxonomic classification.</title>
        <authorList>
            <person name="Goeker M."/>
        </authorList>
    </citation>
    <scope>NUCLEOTIDE SEQUENCE [LARGE SCALE GENOMIC DNA]</scope>
    <source>
        <strain evidence="2 3">DSM 43045</strain>
    </source>
</reference>